<dbReference type="GO" id="GO:0006285">
    <property type="term" value="P:base-excision repair, AP site formation"/>
    <property type="evidence" value="ECO:0007669"/>
    <property type="project" value="TreeGrafter"/>
</dbReference>
<keyword evidence="7" id="KW-0326">Glycosidase</keyword>
<keyword evidence="6 10" id="KW-0456">Lyase</keyword>
<comment type="catalytic activity">
    <reaction evidence="8">
        <text>2'-deoxyribonucleotide-(2'-deoxyribose 5'-phosphate)-2'-deoxyribonucleotide-DNA = a 3'-end 2'-deoxyribonucleotide-(2,3-dehydro-2,3-deoxyribose 5'-phosphate)-DNA + a 5'-end 5'-phospho-2'-deoxyribonucleoside-DNA + H(+)</text>
        <dbReference type="Rhea" id="RHEA:66592"/>
        <dbReference type="Rhea" id="RHEA-COMP:13180"/>
        <dbReference type="Rhea" id="RHEA-COMP:16897"/>
        <dbReference type="Rhea" id="RHEA-COMP:17067"/>
        <dbReference type="ChEBI" id="CHEBI:15378"/>
        <dbReference type="ChEBI" id="CHEBI:136412"/>
        <dbReference type="ChEBI" id="CHEBI:157695"/>
        <dbReference type="ChEBI" id="CHEBI:167181"/>
        <dbReference type="EC" id="4.2.99.18"/>
    </reaction>
</comment>
<name>A0AAV5RAD4_PICKL</name>
<dbReference type="InterPro" id="IPR003265">
    <property type="entry name" value="HhH-GPD_domain"/>
</dbReference>
<dbReference type="InterPro" id="IPR023170">
    <property type="entry name" value="HhH_base_excis_C"/>
</dbReference>
<evidence type="ECO:0000256" key="3">
    <source>
        <dbReference type="ARBA" id="ARBA00022763"/>
    </source>
</evidence>
<dbReference type="GO" id="GO:0000703">
    <property type="term" value="F:oxidized pyrimidine nucleobase lesion DNA N-glycosylase activity"/>
    <property type="evidence" value="ECO:0007669"/>
    <property type="project" value="TreeGrafter"/>
</dbReference>
<dbReference type="Pfam" id="PF00730">
    <property type="entry name" value="HhH-GPD"/>
    <property type="match status" value="1"/>
</dbReference>
<gene>
    <name evidence="10" type="ORF">DAPK24_051090</name>
</gene>
<evidence type="ECO:0000256" key="4">
    <source>
        <dbReference type="ARBA" id="ARBA00022801"/>
    </source>
</evidence>
<dbReference type="SMART" id="SM00478">
    <property type="entry name" value="ENDO3c"/>
    <property type="match status" value="1"/>
</dbReference>
<dbReference type="CDD" id="cd00056">
    <property type="entry name" value="ENDO3c"/>
    <property type="match status" value="1"/>
</dbReference>
<dbReference type="GO" id="GO:0005634">
    <property type="term" value="C:nucleus"/>
    <property type="evidence" value="ECO:0007669"/>
    <property type="project" value="TreeGrafter"/>
</dbReference>
<evidence type="ECO:0000256" key="6">
    <source>
        <dbReference type="ARBA" id="ARBA00023239"/>
    </source>
</evidence>
<evidence type="ECO:0000256" key="7">
    <source>
        <dbReference type="ARBA" id="ARBA00023295"/>
    </source>
</evidence>
<evidence type="ECO:0000256" key="1">
    <source>
        <dbReference type="ARBA" id="ARBA00008343"/>
    </source>
</evidence>
<evidence type="ECO:0000313" key="10">
    <source>
        <dbReference type="EMBL" id="GMM48511.1"/>
    </source>
</evidence>
<sequence>MSQSKYFKNKIKLSNNLSTTTVTKVKSENTEVLDQSKTQSRTKRVRKLQHIKLETTDDGDDDSIIPDNFFPMYNKIKEMRKLITTPVDLIGCVKIPALLFLITKRFQNGITDEISIDQIPNHLEELKLIENNKLNIDKFWRFQLLVTLLFSSQTKDEINYQVMQNLHLNYLIKGYKNGLCIESILNTSYNELDQMIFKIGFHSRKANYLIETSKILHENFNDDIPNNINDLINLKGIGYKMGHLILQGAWNETVGISVDTHMVRLCNMFNWLPKNEKNPDNVRKLLEIMLINHKDLWMEINPVLVGFGQTVCTPIGRRCDLCWLSKIDEFNDVKCPVIDKKLLLRINRGEN</sequence>
<dbReference type="GO" id="GO:0140078">
    <property type="term" value="F:class I DNA-(apurinic or apyrimidinic site) endonuclease activity"/>
    <property type="evidence" value="ECO:0007669"/>
    <property type="project" value="UniProtKB-EC"/>
</dbReference>
<evidence type="ECO:0000256" key="8">
    <source>
        <dbReference type="ARBA" id="ARBA00044632"/>
    </source>
</evidence>
<protein>
    <recommendedName>
        <fullName evidence="2">DNA-(apurinic or apyrimidinic site) lyase</fullName>
        <ecNumber evidence="2">4.2.99.18</ecNumber>
    </recommendedName>
</protein>
<evidence type="ECO:0000256" key="2">
    <source>
        <dbReference type="ARBA" id="ARBA00012720"/>
    </source>
</evidence>
<dbReference type="InterPro" id="IPR011257">
    <property type="entry name" value="DNA_glycosylase"/>
</dbReference>
<keyword evidence="5" id="KW-0234">DNA repair</keyword>
<dbReference type="EC" id="4.2.99.18" evidence="2"/>
<keyword evidence="11" id="KW-1185">Reference proteome</keyword>
<organism evidence="10 11">
    <name type="scientific">Pichia kluyveri</name>
    <name type="common">Yeast</name>
    <dbReference type="NCBI Taxonomy" id="36015"/>
    <lineage>
        <taxon>Eukaryota</taxon>
        <taxon>Fungi</taxon>
        <taxon>Dikarya</taxon>
        <taxon>Ascomycota</taxon>
        <taxon>Saccharomycotina</taxon>
        <taxon>Pichiomycetes</taxon>
        <taxon>Pichiales</taxon>
        <taxon>Pichiaceae</taxon>
        <taxon>Pichia</taxon>
    </lineage>
</organism>
<dbReference type="GO" id="GO:0006289">
    <property type="term" value="P:nucleotide-excision repair"/>
    <property type="evidence" value="ECO:0007669"/>
    <property type="project" value="TreeGrafter"/>
</dbReference>
<dbReference type="Gene3D" id="1.10.340.30">
    <property type="entry name" value="Hypothetical protein, domain 2"/>
    <property type="match status" value="1"/>
</dbReference>
<dbReference type="FunFam" id="1.10.340.30:FF:000001">
    <property type="entry name" value="Endonuclease III"/>
    <property type="match status" value="1"/>
</dbReference>
<dbReference type="Gene3D" id="1.10.1670.10">
    <property type="entry name" value="Helix-hairpin-Helix base-excision DNA repair enzymes (C-terminal)"/>
    <property type="match status" value="1"/>
</dbReference>
<reference evidence="10 11" key="1">
    <citation type="journal article" date="2023" name="Elife">
        <title>Identification of key yeast species and microbe-microbe interactions impacting larval growth of Drosophila in the wild.</title>
        <authorList>
            <person name="Mure A."/>
            <person name="Sugiura Y."/>
            <person name="Maeda R."/>
            <person name="Honda K."/>
            <person name="Sakurai N."/>
            <person name="Takahashi Y."/>
            <person name="Watada M."/>
            <person name="Katoh T."/>
            <person name="Gotoh A."/>
            <person name="Gotoh Y."/>
            <person name="Taniguchi I."/>
            <person name="Nakamura K."/>
            <person name="Hayashi T."/>
            <person name="Katayama T."/>
            <person name="Uemura T."/>
            <person name="Hattori Y."/>
        </authorList>
    </citation>
    <scope>NUCLEOTIDE SEQUENCE [LARGE SCALE GENOMIC DNA]</scope>
    <source>
        <strain evidence="10 11">PK-24</strain>
    </source>
</reference>
<dbReference type="Proteomes" id="UP001378960">
    <property type="component" value="Unassembled WGS sequence"/>
</dbReference>
<proteinExistence type="inferred from homology"/>
<comment type="caution">
    <text evidence="10">The sequence shown here is derived from an EMBL/GenBank/DDBJ whole genome shotgun (WGS) entry which is preliminary data.</text>
</comment>
<dbReference type="EMBL" id="BTGB01000009">
    <property type="protein sequence ID" value="GMM48511.1"/>
    <property type="molecule type" value="Genomic_DNA"/>
</dbReference>
<evidence type="ECO:0000259" key="9">
    <source>
        <dbReference type="SMART" id="SM00478"/>
    </source>
</evidence>
<dbReference type="PANTHER" id="PTHR43286:SF1">
    <property type="entry name" value="ENDONUCLEASE III-LIKE PROTEIN 1"/>
    <property type="match status" value="1"/>
</dbReference>
<accession>A0AAV5RAD4</accession>
<keyword evidence="4" id="KW-0378">Hydrolase</keyword>
<dbReference type="AlphaFoldDB" id="A0AAV5RAD4"/>
<dbReference type="PANTHER" id="PTHR43286">
    <property type="entry name" value="ENDONUCLEASE III-LIKE PROTEIN 1"/>
    <property type="match status" value="1"/>
</dbReference>
<feature type="domain" description="HhH-GPD" evidence="9">
    <location>
        <begin position="150"/>
        <end position="310"/>
    </location>
</feature>
<dbReference type="SUPFAM" id="SSF48150">
    <property type="entry name" value="DNA-glycosylase"/>
    <property type="match status" value="1"/>
</dbReference>
<keyword evidence="3" id="KW-0227">DNA damage</keyword>
<evidence type="ECO:0000256" key="5">
    <source>
        <dbReference type="ARBA" id="ARBA00023204"/>
    </source>
</evidence>
<evidence type="ECO:0000313" key="11">
    <source>
        <dbReference type="Proteomes" id="UP001378960"/>
    </source>
</evidence>
<comment type="similarity">
    <text evidence="1">Belongs to the Nth/MutY family.</text>
</comment>